<dbReference type="CDD" id="cd05931">
    <property type="entry name" value="FAAL"/>
    <property type="match status" value="1"/>
</dbReference>
<protein>
    <submittedName>
        <fullName evidence="7">Fatty-acid--CoA ligase</fullName>
    </submittedName>
</protein>
<proteinExistence type="inferred from homology"/>
<keyword evidence="4" id="KW-0443">Lipid metabolism</keyword>
<feature type="domain" description="AMP-dependent synthetase/ligase" evidence="5">
    <location>
        <begin position="19"/>
        <end position="412"/>
    </location>
</feature>
<feature type="domain" description="AMP-binding enzyme C-terminal" evidence="6">
    <location>
        <begin position="459"/>
        <end position="574"/>
    </location>
</feature>
<accession>A0A1B8SK34</accession>
<dbReference type="FunFam" id="3.40.50.12780:FF:000013">
    <property type="entry name" value="Long-chain-fatty-acid--AMP ligase FadD32"/>
    <property type="match status" value="1"/>
</dbReference>
<evidence type="ECO:0000313" key="7">
    <source>
        <dbReference type="EMBL" id="OBY33077.1"/>
    </source>
</evidence>
<evidence type="ECO:0000256" key="4">
    <source>
        <dbReference type="ARBA" id="ARBA00023098"/>
    </source>
</evidence>
<dbReference type="GO" id="GO:0070566">
    <property type="term" value="F:adenylyltransferase activity"/>
    <property type="evidence" value="ECO:0007669"/>
    <property type="project" value="TreeGrafter"/>
</dbReference>
<reference evidence="7 8" key="1">
    <citation type="submission" date="2015-06" db="EMBL/GenBank/DDBJ databases">
        <title>Genome sequence of Mycobacterium kumamotonense strain Roo.</title>
        <authorList>
            <person name="Greninger A.L."/>
            <person name="Cunningham G."/>
            <person name="Miller S."/>
        </authorList>
    </citation>
    <scope>NUCLEOTIDE SEQUENCE [LARGE SCALE GENOMIC DNA]</scope>
    <source>
        <strain evidence="7 8">Roo</strain>
    </source>
</reference>
<comment type="similarity">
    <text evidence="1">Belongs to the ATP-dependent AMP-binding enzyme family.</text>
</comment>
<dbReference type="Proteomes" id="UP000092668">
    <property type="component" value="Unassembled WGS sequence"/>
</dbReference>
<comment type="caution">
    <text evidence="7">The sequence shown here is derived from an EMBL/GenBank/DDBJ whole genome shotgun (WGS) entry which is preliminary data.</text>
</comment>
<evidence type="ECO:0000259" key="6">
    <source>
        <dbReference type="Pfam" id="PF23024"/>
    </source>
</evidence>
<dbReference type="InterPro" id="IPR040097">
    <property type="entry name" value="FAAL/FAAC"/>
</dbReference>
<gene>
    <name evidence="7" type="ORF">ACT18_04430</name>
</gene>
<dbReference type="EMBL" id="LFOE01000003">
    <property type="protein sequence ID" value="OBY33077.1"/>
    <property type="molecule type" value="Genomic_DNA"/>
</dbReference>
<dbReference type="GO" id="GO:0006633">
    <property type="term" value="P:fatty acid biosynthetic process"/>
    <property type="evidence" value="ECO:0007669"/>
    <property type="project" value="TreeGrafter"/>
</dbReference>
<dbReference type="InterPro" id="IPR025110">
    <property type="entry name" value="AMP-bd_C"/>
</dbReference>
<dbReference type="Gene3D" id="3.30.300.30">
    <property type="match status" value="1"/>
</dbReference>
<dbReference type="GO" id="GO:0005886">
    <property type="term" value="C:plasma membrane"/>
    <property type="evidence" value="ECO:0007669"/>
    <property type="project" value="TreeGrafter"/>
</dbReference>
<evidence type="ECO:0000256" key="1">
    <source>
        <dbReference type="ARBA" id="ARBA00006432"/>
    </source>
</evidence>
<dbReference type="PANTHER" id="PTHR22754:SF32">
    <property type="entry name" value="DISCO-INTERACTING PROTEIN 2"/>
    <property type="match status" value="1"/>
</dbReference>
<dbReference type="InterPro" id="IPR045851">
    <property type="entry name" value="AMP-bd_C_sf"/>
</dbReference>
<dbReference type="SUPFAM" id="SSF56801">
    <property type="entry name" value="Acetyl-CoA synthetase-like"/>
    <property type="match status" value="1"/>
</dbReference>
<dbReference type="PATRIC" id="fig|354243.3.peg.935"/>
<dbReference type="PANTHER" id="PTHR22754">
    <property type="entry name" value="DISCO-INTERACTING PROTEIN 2 DIP2 -RELATED"/>
    <property type="match status" value="1"/>
</dbReference>
<dbReference type="STRING" id="354243.BST28_05225"/>
<evidence type="ECO:0000256" key="3">
    <source>
        <dbReference type="ARBA" id="ARBA00022832"/>
    </source>
</evidence>
<dbReference type="RefSeq" id="WP_065287247.1">
    <property type="nucleotide sequence ID" value="NZ_LFOE01000003.1"/>
</dbReference>
<dbReference type="InterPro" id="IPR000873">
    <property type="entry name" value="AMP-dep_synth/lig_dom"/>
</dbReference>
<dbReference type="Gene3D" id="3.40.50.12780">
    <property type="entry name" value="N-terminal domain of ligase-like"/>
    <property type="match status" value="1"/>
</dbReference>
<sequence length="609" mass="65523">MDFTPTVTTPTAETMVELLQRQAERFGDKLAFSFSYNGDDEDRSELSFRELDRRARAIAANLQRHDVVGERVLVLVRPGLDFIAGFFGCLYAGAVAVPVHQKLAPRLQVVVPDAQARFALTATETQRATRAAVAGIAGEPEQWFFTDAEPADAEAWVAPVIHTDSPAAIQYTSGSTRSPKGVLLSHGNMLHNVDAIRQVWNGDENARGVFWLPPHHDMGLVGAILSMVYIGASTALMSPTAFIKRPMRWLELVSRHRGVITAAPNFAYDRCVETSTPQERAALDLSCMTVAMNGAEPVRATSLAAFADAFAPANFQISSCYPVYGLAEVTLLASGGCPTGMPGVRYVDRAALAEDRIVDIAPDDPAAATFVGCGQPRQSDVAIVDPVTRRPCGPDEVGEIWVAGPNVALGYWNRPEETAQTFEARLAAPGDPDRGPFLRTGDYGFLCAGELFITGRCKDLVVVDGHRYYPNDIEFTVQECDPVLVAGRGAVFATDAPPGGIEQLVIVHELDGAQAGETDLNGVIDRIRTAVATHHGIAADAVVLVHHLSMPTTSSGKIQRGQSRQQFIDGALAAVAEWRRDPADELSLEQLEAAAKIASALQTWGSRQG</sequence>
<keyword evidence="8" id="KW-1185">Reference proteome</keyword>
<keyword evidence="2 7" id="KW-0436">Ligase</keyword>
<dbReference type="GO" id="GO:0071766">
    <property type="term" value="P:Actinobacterium-type cell wall biogenesis"/>
    <property type="evidence" value="ECO:0007669"/>
    <property type="project" value="UniProtKB-ARBA"/>
</dbReference>
<dbReference type="GO" id="GO:0016874">
    <property type="term" value="F:ligase activity"/>
    <property type="evidence" value="ECO:0007669"/>
    <property type="project" value="UniProtKB-KW"/>
</dbReference>
<dbReference type="Pfam" id="PF00501">
    <property type="entry name" value="AMP-binding"/>
    <property type="match status" value="1"/>
</dbReference>
<dbReference type="Pfam" id="PF23024">
    <property type="entry name" value="AMP-dom_DIP2-like"/>
    <property type="match status" value="1"/>
</dbReference>
<organism evidence="7 8">
    <name type="scientific">Mycolicibacter kumamotonensis</name>
    <dbReference type="NCBI Taxonomy" id="354243"/>
    <lineage>
        <taxon>Bacteria</taxon>
        <taxon>Bacillati</taxon>
        <taxon>Actinomycetota</taxon>
        <taxon>Actinomycetes</taxon>
        <taxon>Mycobacteriales</taxon>
        <taxon>Mycobacteriaceae</taxon>
        <taxon>Mycolicibacter</taxon>
    </lineage>
</organism>
<dbReference type="InterPro" id="IPR042099">
    <property type="entry name" value="ANL_N_sf"/>
</dbReference>
<evidence type="ECO:0000259" key="5">
    <source>
        <dbReference type="Pfam" id="PF00501"/>
    </source>
</evidence>
<name>A0A1B8SK34_9MYCO</name>
<keyword evidence="3" id="KW-0276">Fatty acid metabolism</keyword>
<dbReference type="AlphaFoldDB" id="A0A1B8SK34"/>
<evidence type="ECO:0000256" key="2">
    <source>
        <dbReference type="ARBA" id="ARBA00022598"/>
    </source>
</evidence>
<evidence type="ECO:0000313" key="8">
    <source>
        <dbReference type="Proteomes" id="UP000092668"/>
    </source>
</evidence>